<dbReference type="SUPFAM" id="SSF54736">
    <property type="entry name" value="ClpS-like"/>
    <property type="match status" value="1"/>
</dbReference>
<dbReference type="FunFam" id="2.10.110.30:FF:000001">
    <property type="entry name" value="E3 ubiquitin-protein ligase UBR2 isoform 1"/>
    <property type="match status" value="1"/>
</dbReference>
<dbReference type="InterPro" id="IPR003126">
    <property type="entry name" value="Znf_UBR"/>
</dbReference>
<evidence type="ECO:0000256" key="9">
    <source>
        <dbReference type="PROSITE-ProRule" id="PRU00508"/>
    </source>
</evidence>
<sequence length="1808" mass="207513">MNESTEENQHLPLVLEEINLVELRPVFPDTNKRCVDVWMEKINKGVLTYINFKEYWRLWVPKIYSPELNGNCLEWVIDEDMVNRMFLRPLEEFICGGDPQLILKELAKMDNPPTICGRMFKMGEPTYSCRECGMDSTCVLCVDCFKQSAHRNHKYKMGTSNGGGCCDCGDTEAWKKEPFCETHIVGTLTKESPGNKLPGDIAERAVVTFEALLAYCYDLLTLKSLTSVPPSLDIKEVASASYLYAFDQLDFLNNYCTVLFNDEHHTFDQVINMLIRVLKCSQKEAVEYVTSVDREGRTVIRCSEFKQCNDLKEEVEKFTYRHSDRPLKVAVIHGYVVAHQAFTIRLLKWLQQFISHCEGFRILFSNIALNTKLVDDHSVVQSILTRDSQLWKSARTAWHRLFIYGMLMEYESKKALSVVFTNYYGNVMKDFIKDDHDHSFSIVSLSVQLFTVPTLAHLLIAKHEAVFILLNTFMSESSRRCNAAGKFEFERNMPHHNFKRAQFILYDLRYLLSAKPEEWTDDLRHGFLHGLSKLYDLFSNMQCMDAVLRQVGQHMEYEPEWESAFNLHIKLSPIITLALEWCGSDRVVLIKCFGSLLRYLHKQLANEQQTSQVRELADHSATCLQYDVASEPVSIHLPLSRFLAGLFLHLEKYNLHFHSSDFQSFNTSNSTSNNSNQKPTPEQIIDPVLTAQAMISQVHAGMWRRNGYSLLNQLYFYHNVKCRSEMLDRDIVLLQVGASLIESNEFLIHVLNRFNLLNWVQSDFEVNALKNPEEDSMRQTINLVEEFLGLLITIIGERYVPGVGQVTADDRLKKEIIQQLCIKSLSHSELSKTLPEDVMHNVQIELERVIHEVATFKKPLDMSAKGVYELNPQFYSEYNVFFYHYTKEEHSKSEEIQRKRRKAQGELECCPPPKLPRLMESFSLVANLLQCDVMLHIMQTVLERALNFIARSFSEPQVHKVLYLIGYALQEQESGYYPFLAFTERAVKWKIYKLLENLTSSPRMDAHKDLLIWVLAKYRQVASMSGKEASPAPLQFEQHQQQTGDTDTNTNKKTDKEWRTKMAAQKRAKIMAQMAAMQKHFMKKNATLFDVITVEAKTANSDCGSAMDLTEASSRGGIAVGLHQTSRTCEQKMYTCILCQEDQTITETGSAMVLAAFVQQSTVLCQYRDDYQEPDPLYLSAKLGVSPHTSTCGHVMHARCWQDYVDNVLAKENRRPYRSRQQASFDAENHEYLCPLCECLSNTVLLLVPPLGILQPSLEPQPNINFETWLKVMALTLECKPNRKFGKVVEKDEDTLEGERIVNPMVVLRQQIGSAWELFYSQYSRYGPHLARRMETMIHMYASLFAKTTYKGFGSIDSDSKLPLLAWKSVSYTIHAIEFLLRDTEKPLLGSMTARQSNSISSLVRLSALLGASFSNRANLWSQRDQIRSYAASLLTMLLEAPSTGPSIFDIDPFGILVPLINSLPSIFHTKENAVSNPPPIITGDVFDSHVLKLVFLSHIAKILYTSDFADAMELDSNETEDDDNEDENIETKMDFALFHILGVHYDKQKASDVWRRVESACRPFLRCCAIYFHYVTDVPPPSELTEVHGDTYEKLCQYLGLPTTCDALINSHLEVSLKLMAVWRRHSTIWNHMLGERKVTIIKDPLKVNKLIDLPEDYSELINSISQFTCPNRDQEDSRNPTMCLVCGEMLCSQSYCCQIDFNKTSIGACTFHANKCGYGVGIFLRVRECEILFLRTPNRGSFLCPPYLDEYGETDQGLRRGNPLHLCHEKYQRLHRLWLGHGIHETVTRAFEQSSNTLLPTQWQHL</sequence>
<dbReference type="EMBL" id="KQ978095">
    <property type="protein sequence ID" value="KYM97024.1"/>
    <property type="molecule type" value="Genomic_DNA"/>
</dbReference>
<dbReference type="Gene3D" id="2.10.110.30">
    <property type="match status" value="1"/>
</dbReference>
<dbReference type="InterPro" id="IPR055194">
    <property type="entry name" value="UBR1-like_WH"/>
</dbReference>
<dbReference type="EC" id="2.3.2.27" evidence="10"/>
<dbReference type="UniPathway" id="UPA00143"/>
<dbReference type="STRING" id="456900.A0A151IBI5"/>
<dbReference type="InterPro" id="IPR003769">
    <property type="entry name" value="ClpS_core"/>
</dbReference>
<evidence type="ECO:0000313" key="14">
    <source>
        <dbReference type="Proteomes" id="UP000078542"/>
    </source>
</evidence>
<organism evidence="13 14">
    <name type="scientific">Cyphomyrmex costatus</name>
    <dbReference type="NCBI Taxonomy" id="456900"/>
    <lineage>
        <taxon>Eukaryota</taxon>
        <taxon>Metazoa</taxon>
        <taxon>Ecdysozoa</taxon>
        <taxon>Arthropoda</taxon>
        <taxon>Hexapoda</taxon>
        <taxon>Insecta</taxon>
        <taxon>Pterygota</taxon>
        <taxon>Neoptera</taxon>
        <taxon>Endopterygota</taxon>
        <taxon>Hymenoptera</taxon>
        <taxon>Apocrita</taxon>
        <taxon>Aculeata</taxon>
        <taxon>Formicoidea</taxon>
        <taxon>Formicidae</taxon>
        <taxon>Myrmicinae</taxon>
        <taxon>Cyphomyrmex</taxon>
    </lineage>
</organism>
<dbReference type="SUPFAM" id="SSF46785">
    <property type="entry name" value="Winged helix' DNA-binding domain"/>
    <property type="match status" value="1"/>
</dbReference>
<evidence type="ECO:0000256" key="10">
    <source>
        <dbReference type="RuleBase" id="RU366018"/>
    </source>
</evidence>
<dbReference type="PROSITE" id="PS51157">
    <property type="entry name" value="ZF_UBR"/>
    <property type="match status" value="1"/>
</dbReference>
<keyword evidence="14" id="KW-1185">Reference proteome</keyword>
<evidence type="ECO:0000256" key="5">
    <source>
        <dbReference type="ARBA" id="ARBA00022771"/>
    </source>
</evidence>
<accession>A0A151IBI5</accession>
<feature type="region of interest" description="Disordered" evidence="11">
    <location>
        <begin position="1029"/>
        <end position="1055"/>
    </location>
</feature>
<evidence type="ECO:0000256" key="2">
    <source>
        <dbReference type="ARBA" id="ARBA00004906"/>
    </source>
</evidence>
<dbReference type="InterPro" id="IPR044046">
    <property type="entry name" value="E3_ligase_UBR-like_C"/>
</dbReference>
<keyword evidence="4 10" id="KW-0479">Metal-binding</keyword>
<protein>
    <recommendedName>
        <fullName evidence="10">E3 ubiquitin-protein ligase</fullName>
        <ecNumber evidence="10">2.3.2.27</ecNumber>
    </recommendedName>
</protein>
<comment type="pathway">
    <text evidence="2 10">Protein modification; protein ubiquitination.</text>
</comment>
<keyword evidence="3 10" id="KW-0808">Transferase</keyword>
<keyword evidence="5 10" id="KW-0863">Zinc-finger</keyword>
<evidence type="ECO:0000256" key="4">
    <source>
        <dbReference type="ARBA" id="ARBA00022723"/>
    </source>
</evidence>
<dbReference type="PANTHER" id="PTHR21497:SF24">
    <property type="entry name" value="E3 UBIQUITIN-PROTEIN LIGASE UBR1"/>
    <property type="match status" value="1"/>
</dbReference>
<dbReference type="GO" id="GO:0005737">
    <property type="term" value="C:cytoplasm"/>
    <property type="evidence" value="ECO:0007669"/>
    <property type="project" value="TreeGrafter"/>
</dbReference>
<reference evidence="13 14" key="1">
    <citation type="submission" date="2016-03" db="EMBL/GenBank/DDBJ databases">
        <title>Cyphomyrmex costatus WGS genome.</title>
        <authorList>
            <person name="Nygaard S."/>
            <person name="Hu H."/>
            <person name="Boomsma J."/>
            <person name="Zhang G."/>
        </authorList>
    </citation>
    <scope>NUCLEOTIDE SEQUENCE [LARGE SCALE GENOMIC DNA]</scope>
    <source>
        <strain evidence="13">MS0001</strain>
        <tissue evidence="13">Whole body</tissue>
    </source>
</reference>
<evidence type="ECO:0000313" key="13">
    <source>
        <dbReference type="EMBL" id="KYM97024.1"/>
    </source>
</evidence>
<dbReference type="KEGG" id="ccoa:108778837"/>
<evidence type="ECO:0000256" key="7">
    <source>
        <dbReference type="ARBA" id="ARBA00022833"/>
    </source>
</evidence>
<name>A0A151IBI5_9HYME</name>
<evidence type="ECO:0000256" key="11">
    <source>
        <dbReference type="SAM" id="MobiDB-lite"/>
    </source>
</evidence>
<dbReference type="GO" id="GO:0000151">
    <property type="term" value="C:ubiquitin ligase complex"/>
    <property type="evidence" value="ECO:0007669"/>
    <property type="project" value="TreeGrafter"/>
</dbReference>
<dbReference type="GO" id="GO:0008270">
    <property type="term" value="F:zinc ion binding"/>
    <property type="evidence" value="ECO:0007669"/>
    <property type="project" value="UniProtKB-UniRule"/>
</dbReference>
<keyword evidence="7 10" id="KW-0862">Zinc</keyword>
<feature type="zinc finger region" description="UBR-type" evidence="9">
    <location>
        <begin position="114"/>
        <end position="185"/>
    </location>
</feature>
<dbReference type="InterPro" id="IPR036390">
    <property type="entry name" value="WH_DNA-bd_sf"/>
</dbReference>
<evidence type="ECO:0000256" key="3">
    <source>
        <dbReference type="ARBA" id="ARBA00022679"/>
    </source>
</evidence>
<dbReference type="PANTHER" id="PTHR21497">
    <property type="entry name" value="UBIQUITIN LIGASE E3 ALPHA-RELATED"/>
    <property type="match status" value="1"/>
</dbReference>
<dbReference type="GO" id="GO:0016567">
    <property type="term" value="P:protein ubiquitination"/>
    <property type="evidence" value="ECO:0007669"/>
    <property type="project" value="UniProtKB-UniRule"/>
</dbReference>
<keyword evidence="6 10" id="KW-0833">Ubl conjugation pathway</keyword>
<evidence type="ECO:0000256" key="1">
    <source>
        <dbReference type="ARBA" id="ARBA00000900"/>
    </source>
</evidence>
<evidence type="ECO:0000256" key="8">
    <source>
        <dbReference type="ARBA" id="ARBA00046341"/>
    </source>
</evidence>
<gene>
    <name evidence="13" type="ORF">ALC62_12289</name>
</gene>
<dbReference type="Gene3D" id="1.10.10.2670">
    <property type="entry name" value="E3 ubiquitin-protein ligase"/>
    <property type="match status" value="1"/>
</dbReference>
<feature type="compositionally biased region" description="Low complexity" evidence="11">
    <location>
        <begin position="1040"/>
        <end position="1049"/>
    </location>
</feature>
<feature type="domain" description="UBR-type" evidence="12">
    <location>
        <begin position="114"/>
        <end position="185"/>
    </location>
</feature>
<comment type="similarity">
    <text evidence="8 10">Belongs to the E3 ubiquitin-protein ligase UBR1-like family.</text>
</comment>
<dbReference type="InterPro" id="IPR042065">
    <property type="entry name" value="E3_ELL-like"/>
</dbReference>
<dbReference type="Pfam" id="PF02617">
    <property type="entry name" value="ClpS"/>
    <property type="match status" value="1"/>
</dbReference>
<dbReference type="OrthoDB" id="26387at2759"/>
<dbReference type="InterPro" id="IPR014719">
    <property type="entry name" value="Ribosomal_bL12_C/ClpS-like"/>
</dbReference>
<dbReference type="SMART" id="SM00396">
    <property type="entry name" value="ZnF_UBR1"/>
    <property type="match status" value="1"/>
</dbReference>
<dbReference type="Pfam" id="PF22960">
    <property type="entry name" value="WHD_UBR1"/>
    <property type="match status" value="1"/>
</dbReference>
<dbReference type="Proteomes" id="UP000078542">
    <property type="component" value="Unassembled WGS sequence"/>
</dbReference>
<evidence type="ECO:0000256" key="6">
    <source>
        <dbReference type="ARBA" id="ARBA00022786"/>
    </source>
</evidence>
<dbReference type="InterPro" id="IPR039164">
    <property type="entry name" value="UBR1-like"/>
</dbReference>
<dbReference type="Pfam" id="PF02207">
    <property type="entry name" value="zf-UBR"/>
    <property type="match status" value="1"/>
</dbReference>
<comment type="function">
    <text evidence="10">Ubiquitin ligase protein which is a component of the N-end rule pathway. Recognizes and binds to proteins bearing specific N-terminal residues that are destabilizing according to the N-end rule, leading to their ubiquitination and subsequent degradation.</text>
</comment>
<comment type="catalytic activity">
    <reaction evidence="1 10">
        <text>S-ubiquitinyl-[E2 ubiquitin-conjugating enzyme]-L-cysteine + [acceptor protein]-L-lysine = [E2 ubiquitin-conjugating enzyme]-L-cysteine + N(6)-ubiquitinyl-[acceptor protein]-L-lysine.</text>
        <dbReference type="EC" id="2.3.2.27"/>
    </reaction>
</comment>
<dbReference type="GO" id="GO:0061630">
    <property type="term" value="F:ubiquitin protein ligase activity"/>
    <property type="evidence" value="ECO:0007669"/>
    <property type="project" value="UniProtKB-UniRule"/>
</dbReference>
<dbReference type="Gene3D" id="3.30.1390.10">
    <property type="match status" value="1"/>
</dbReference>
<dbReference type="CDD" id="cd19672">
    <property type="entry name" value="UBR-box_UBR1_like"/>
    <property type="match status" value="1"/>
</dbReference>
<evidence type="ECO:0000259" key="12">
    <source>
        <dbReference type="PROSITE" id="PS51157"/>
    </source>
</evidence>
<dbReference type="Pfam" id="PF18995">
    <property type="entry name" value="PRT6_C"/>
    <property type="match status" value="1"/>
</dbReference>
<proteinExistence type="inferred from homology"/>
<dbReference type="GO" id="GO:0071596">
    <property type="term" value="P:ubiquitin-dependent protein catabolic process via the N-end rule pathway"/>
    <property type="evidence" value="ECO:0007669"/>
    <property type="project" value="UniProtKB-UniRule"/>
</dbReference>